<dbReference type="Gene3D" id="3.30.1750.10">
    <property type="entry name" value="Hemolytic lectin CEL-III, C-terminal domain"/>
    <property type="match status" value="1"/>
</dbReference>
<dbReference type="Proteomes" id="UP001152795">
    <property type="component" value="Unassembled WGS sequence"/>
</dbReference>
<dbReference type="Gene3D" id="2.80.10.50">
    <property type="match status" value="1"/>
</dbReference>
<dbReference type="PROSITE" id="PS50231">
    <property type="entry name" value="RICIN_B_LECTIN"/>
    <property type="match status" value="1"/>
</dbReference>
<keyword evidence="2" id="KW-1185">Reference proteome</keyword>
<dbReference type="OrthoDB" id="10535180at2759"/>
<name>A0A6S7IAA4_PARCT</name>
<dbReference type="InterPro" id="IPR035992">
    <property type="entry name" value="Ricin_B-like_lectins"/>
</dbReference>
<dbReference type="InterPro" id="IPR000772">
    <property type="entry name" value="Ricin_B_lectin"/>
</dbReference>
<dbReference type="AlphaFoldDB" id="A0A6S7IAA4"/>
<proteinExistence type="predicted"/>
<dbReference type="SUPFAM" id="SSF111265">
    <property type="entry name" value="Hemolytic lectin CEL-III, C-terminal domain"/>
    <property type="match status" value="1"/>
</dbReference>
<evidence type="ECO:0000313" key="1">
    <source>
        <dbReference type="EMBL" id="CAB4015805.1"/>
    </source>
</evidence>
<dbReference type="SUPFAM" id="SSF50370">
    <property type="entry name" value="Ricin B-like lectins"/>
    <property type="match status" value="1"/>
</dbReference>
<dbReference type="SMART" id="SM00458">
    <property type="entry name" value="RICIN"/>
    <property type="match status" value="1"/>
</dbReference>
<protein>
    <submittedName>
        <fullName evidence="1">Uncharacterized protein</fullName>
    </submittedName>
</protein>
<evidence type="ECO:0000313" key="2">
    <source>
        <dbReference type="Proteomes" id="UP001152795"/>
    </source>
</evidence>
<gene>
    <name evidence="1" type="ORF">PACLA_8A035778</name>
</gene>
<accession>A0A6S7IAA4</accession>
<reference evidence="1" key="1">
    <citation type="submission" date="2020-04" db="EMBL/GenBank/DDBJ databases">
        <authorList>
            <person name="Alioto T."/>
            <person name="Alioto T."/>
            <person name="Gomez Garrido J."/>
        </authorList>
    </citation>
    <scope>NUCLEOTIDE SEQUENCE</scope>
    <source>
        <strain evidence="1">A484AB</strain>
    </source>
</reference>
<dbReference type="EMBL" id="CACRXK020008851">
    <property type="protein sequence ID" value="CAB4015805.1"/>
    <property type="molecule type" value="Genomic_DNA"/>
</dbReference>
<organism evidence="1 2">
    <name type="scientific">Paramuricea clavata</name>
    <name type="common">Red gorgonian</name>
    <name type="synonym">Violescent sea-whip</name>
    <dbReference type="NCBI Taxonomy" id="317549"/>
    <lineage>
        <taxon>Eukaryota</taxon>
        <taxon>Metazoa</taxon>
        <taxon>Cnidaria</taxon>
        <taxon>Anthozoa</taxon>
        <taxon>Octocorallia</taxon>
        <taxon>Malacalcyonacea</taxon>
        <taxon>Plexauridae</taxon>
        <taxon>Paramuricea</taxon>
    </lineage>
</organism>
<dbReference type="Pfam" id="PF00652">
    <property type="entry name" value="Ricin_B_lectin"/>
    <property type="match status" value="1"/>
</dbReference>
<dbReference type="InterPro" id="IPR028988">
    <property type="entry name" value="CEL-III_C_sf"/>
</dbReference>
<comment type="caution">
    <text evidence="1">The sequence shown here is derived from an EMBL/GenBank/DDBJ whole genome shotgun (WGS) entry which is preliminary data.</text>
</comment>
<sequence>MARYEIRNLVITVLQQEQMEKGQLVTHGRIQVQESGLCLDVQSGSLGPRLADNVRIYNCEDNPDQYFGFYENGEIVNEKSRMCLNVAGFDGRGNIDMYACDYFDDQRWYRPTQLCDGDYCSFLNKKSGDCLNVHGTKATSNLDVYSHSCTGERDQRFKFVTGTWVTPTASWSLVGCNENGEVTQSISNTIRYSKSISESTAIEIGAEIEAGYAFGSVTVSTTFSYSLAQEWTESQEQSEEITFTCQVYDNDQPFLRGCMWQLKLTTEETTNDDELVWKPQIVKCTSGNTAPTCPPFTRCQDTACTMCESTVFGKMKRKHNAKRSFWKKVSKTLKS</sequence>